<dbReference type="CDD" id="cd17546">
    <property type="entry name" value="REC_hyHK_CKI1_RcsC-like"/>
    <property type="match status" value="1"/>
</dbReference>
<dbReference type="InterPro" id="IPR013656">
    <property type="entry name" value="PAS_4"/>
</dbReference>
<feature type="domain" description="PAC" evidence="13">
    <location>
        <begin position="216"/>
        <end position="268"/>
    </location>
</feature>
<evidence type="ECO:0000256" key="6">
    <source>
        <dbReference type="ARBA" id="ARBA00022777"/>
    </source>
</evidence>
<evidence type="ECO:0000313" key="15">
    <source>
        <dbReference type="Proteomes" id="UP001589747"/>
    </source>
</evidence>
<dbReference type="InterPro" id="IPR013655">
    <property type="entry name" value="PAS_fold_3"/>
</dbReference>
<feature type="domain" description="PAC" evidence="13">
    <location>
        <begin position="472"/>
        <end position="523"/>
    </location>
</feature>
<dbReference type="SMART" id="SM00448">
    <property type="entry name" value="REC"/>
    <property type="match status" value="1"/>
</dbReference>
<dbReference type="PROSITE" id="PS50109">
    <property type="entry name" value="HIS_KIN"/>
    <property type="match status" value="1"/>
</dbReference>
<dbReference type="SUPFAM" id="SSF55785">
    <property type="entry name" value="PYP-like sensor domain (PAS domain)"/>
    <property type="match status" value="4"/>
</dbReference>
<dbReference type="Gene3D" id="1.10.287.130">
    <property type="match status" value="1"/>
</dbReference>
<evidence type="ECO:0000256" key="5">
    <source>
        <dbReference type="ARBA" id="ARBA00022741"/>
    </source>
</evidence>
<dbReference type="SUPFAM" id="SSF47384">
    <property type="entry name" value="Homodimeric domain of signal transducing histidine kinase"/>
    <property type="match status" value="1"/>
</dbReference>
<dbReference type="Pfam" id="PF00989">
    <property type="entry name" value="PAS"/>
    <property type="match status" value="1"/>
</dbReference>
<reference evidence="14 15" key="1">
    <citation type="submission" date="2024-09" db="EMBL/GenBank/DDBJ databases">
        <authorList>
            <person name="Sun Q."/>
            <person name="Mori K."/>
        </authorList>
    </citation>
    <scope>NUCLEOTIDE SEQUENCE [LARGE SCALE GENOMIC DNA]</scope>
    <source>
        <strain evidence="14 15">TISTR 2452</strain>
    </source>
</reference>
<dbReference type="InterPro" id="IPR003594">
    <property type="entry name" value="HATPase_dom"/>
</dbReference>
<feature type="modified residue" description="4-aspartylphosphate" evidence="9">
    <location>
        <position position="864"/>
    </location>
</feature>
<feature type="domain" description="PAS" evidence="12">
    <location>
        <begin position="27"/>
        <end position="62"/>
    </location>
</feature>
<accession>A0ABV5KWD3</accession>
<dbReference type="Gene3D" id="3.30.450.20">
    <property type="entry name" value="PAS domain"/>
    <property type="match status" value="4"/>
</dbReference>
<dbReference type="InterPro" id="IPR035965">
    <property type="entry name" value="PAS-like_dom_sf"/>
</dbReference>
<dbReference type="PROSITE" id="PS50112">
    <property type="entry name" value="PAS"/>
    <property type="match status" value="4"/>
</dbReference>
<evidence type="ECO:0000256" key="3">
    <source>
        <dbReference type="ARBA" id="ARBA00022553"/>
    </source>
</evidence>
<dbReference type="Gene3D" id="3.30.565.10">
    <property type="entry name" value="Histidine kinase-like ATPase, C-terminal domain"/>
    <property type="match status" value="1"/>
</dbReference>
<dbReference type="InterPro" id="IPR004358">
    <property type="entry name" value="Sig_transdc_His_kin-like_C"/>
</dbReference>
<dbReference type="CDD" id="cd00130">
    <property type="entry name" value="PAS"/>
    <property type="match status" value="4"/>
</dbReference>
<dbReference type="InterPro" id="IPR000700">
    <property type="entry name" value="PAS-assoc_C"/>
</dbReference>
<evidence type="ECO:0000259" key="13">
    <source>
        <dbReference type="PROSITE" id="PS50113"/>
    </source>
</evidence>
<dbReference type="CDD" id="cd16922">
    <property type="entry name" value="HATPase_EvgS-ArcB-TorS-like"/>
    <property type="match status" value="1"/>
</dbReference>
<evidence type="ECO:0000313" key="14">
    <source>
        <dbReference type="EMBL" id="MFB9329220.1"/>
    </source>
</evidence>
<evidence type="ECO:0000256" key="1">
    <source>
        <dbReference type="ARBA" id="ARBA00000085"/>
    </source>
</evidence>
<dbReference type="NCBIfam" id="TIGR00229">
    <property type="entry name" value="sensory_box"/>
    <property type="match status" value="4"/>
</dbReference>
<evidence type="ECO:0000256" key="9">
    <source>
        <dbReference type="PROSITE-ProRule" id="PRU00169"/>
    </source>
</evidence>
<feature type="domain" description="Response regulatory" evidence="11">
    <location>
        <begin position="815"/>
        <end position="932"/>
    </location>
</feature>
<dbReference type="CDD" id="cd00082">
    <property type="entry name" value="HisKA"/>
    <property type="match status" value="1"/>
</dbReference>
<evidence type="ECO:0000256" key="2">
    <source>
        <dbReference type="ARBA" id="ARBA00012438"/>
    </source>
</evidence>
<feature type="domain" description="PAS" evidence="12">
    <location>
        <begin position="163"/>
        <end position="214"/>
    </location>
</feature>
<dbReference type="SMART" id="SM00091">
    <property type="entry name" value="PAS"/>
    <property type="match status" value="4"/>
</dbReference>
<evidence type="ECO:0000256" key="4">
    <source>
        <dbReference type="ARBA" id="ARBA00022679"/>
    </source>
</evidence>
<feature type="domain" description="PAC" evidence="13">
    <location>
        <begin position="341"/>
        <end position="392"/>
    </location>
</feature>
<keyword evidence="3 9" id="KW-0597">Phosphoprotein</keyword>
<sequence>MSHPDEQAWFRQAYHRAPFGIGVFSAEEGRWLRANPALCRLLGYNEDELAAMAEASLTHPEDPSLTHFLLFGSGTNTLDDEQDAYAPQTIHKRYLHRSGRIVWAVLHASILDEDITQDRPRYLVQLCDTTEQMQREEELRMSEYKHRLVAEVSLDWISRHKADEHATITYSSPACQAFFGYTPEEMIGHSAIGSVHPDDLEHVRAFLAEIVHTQGSRVIFRYRHKDGHYVWLESSSRYTFDASGNVDEIIAVSRDITERISANKLLQESEQKYKSLFDHNPAAVYSMNMNGDYLTANPNLEKLTGYTLDELIGMYWGPIVAEKDLAKTLHHFNLAKQGVPQSYDLTIIHKDGHLVEINSTNIPIVVDSEVVGVFGITTDITERQRYIEQIEKLSIGYTLILNAVSEGIFGLDTDGNTMFFNPAGAAMLGFEPSELIGKPYRDILHEPFANAPRLLGGEDAIFRVIQGGRTYHNKESVMWRKDGSSFLVEYQVTPMTDRGEVKGAVVVFRDKTSEHEILSAKESAERADQAKSEFLAVMSHEIRTPMNGIIGMTELLADTALDEEQRSYADMIRQSSDALMRIINEILDFSKIEAGKMELLDEPLSIREVVESAASLFAPRAAERGIGLDWRFDERIPSLVIGDEGKLRQILVNLLGNAIKFTEQGAVHVDISLHAPAEPHRLYVEFTVTDTGIGIPPDKQQLLFQSFTQLHPAINRKYGGTGLGLAICKKLVELMGGLITVNSKEREGSAFSFTMPFGLPSPEAGAGLEPALSGGQQEHDDELRAAATAALAHNQSLPASSTAPMPVAPPFSSPRLLVVDDVPVNRMLLATLLRKLGCEPDTAENGAEAVRMVSAAPYDIVFMDLQMPVMNGFEATETIHRMFDEAHRPVIVAVTAYARQEDRERCLAAGMQDFISKPVFAQEVERVVRQWAPHSEKLAP</sequence>
<dbReference type="InterPro" id="IPR000014">
    <property type="entry name" value="PAS"/>
</dbReference>
<dbReference type="InterPro" id="IPR003661">
    <property type="entry name" value="HisK_dim/P_dom"/>
</dbReference>
<comment type="catalytic activity">
    <reaction evidence="1">
        <text>ATP + protein L-histidine = ADP + protein N-phospho-L-histidine.</text>
        <dbReference type="EC" id="2.7.13.3"/>
    </reaction>
</comment>
<dbReference type="PANTHER" id="PTHR45339:SF1">
    <property type="entry name" value="HYBRID SIGNAL TRANSDUCTION HISTIDINE KINASE J"/>
    <property type="match status" value="1"/>
</dbReference>
<dbReference type="InterPro" id="IPR001610">
    <property type="entry name" value="PAC"/>
</dbReference>
<keyword evidence="8" id="KW-0902">Two-component regulatory system</keyword>
<keyword evidence="4" id="KW-0808">Transferase</keyword>
<dbReference type="Pfam" id="PF00072">
    <property type="entry name" value="Response_reg"/>
    <property type="match status" value="1"/>
</dbReference>
<dbReference type="EMBL" id="JBHMDO010000041">
    <property type="protein sequence ID" value="MFB9329220.1"/>
    <property type="molecule type" value="Genomic_DNA"/>
</dbReference>
<dbReference type="Proteomes" id="UP001589747">
    <property type="component" value="Unassembled WGS sequence"/>
</dbReference>
<proteinExistence type="predicted"/>
<dbReference type="RefSeq" id="WP_377499293.1">
    <property type="nucleotide sequence ID" value="NZ_JBHMDO010000041.1"/>
</dbReference>
<evidence type="ECO:0000259" key="12">
    <source>
        <dbReference type="PROSITE" id="PS50112"/>
    </source>
</evidence>
<gene>
    <name evidence="14" type="ORF">ACFFSY_25065</name>
</gene>
<dbReference type="Pfam" id="PF08448">
    <property type="entry name" value="PAS_4"/>
    <property type="match status" value="1"/>
</dbReference>
<keyword evidence="6" id="KW-0418">Kinase</keyword>
<keyword evidence="15" id="KW-1185">Reference proteome</keyword>
<dbReference type="SMART" id="SM00388">
    <property type="entry name" value="HisKA"/>
    <property type="match status" value="1"/>
</dbReference>
<dbReference type="Gene3D" id="3.40.50.2300">
    <property type="match status" value="1"/>
</dbReference>
<evidence type="ECO:0000259" key="11">
    <source>
        <dbReference type="PROSITE" id="PS50110"/>
    </source>
</evidence>
<evidence type="ECO:0000256" key="7">
    <source>
        <dbReference type="ARBA" id="ARBA00022840"/>
    </source>
</evidence>
<name>A0ABV5KWD3_9BACL</name>
<dbReference type="PRINTS" id="PR00344">
    <property type="entry name" value="BCTRLSENSOR"/>
</dbReference>
<dbReference type="InterPro" id="IPR013767">
    <property type="entry name" value="PAS_fold"/>
</dbReference>
<feature type="domain" description="Histidine kinase" evidence="10">
    <location>
        <begin position="537"/>
        <end position="759"/>
    </location>
</feature>
<dbReference type="InterPro" id="IPR036097">
    <property type="entry name" value="HisK_dim/P_sf"/>
</dbReference>
<keyword evidence="5" id="KW-0547">Nucleotide-binding</keyword>
<dbReference type="SMART" id="SM00086">
    <property type="entry name" value="PAC"/>
    <property type="match status" value="4"/>
</dbReference>
<keyword evidence="7" id="KW-0067">ATP-binding</keyword>
<dbReference type="PROSITE" id="PS50113">
    <property type="entry name" value="PAC"/>
    <property type="match status" value="3"/>
</dbReference>
<comment type="caution">
    <text evidence="14">The sequence shown here is derived from an EMBL/GenBank/DDBJ whole genome shotgun (WGS) entry which is preliminary data.</text>
</comment>
<evidence type="ECO:0000259" key="10">
    <source>
        <dbReference type="PROSITE" id="PS50109"/>
    </source>
</evidence>
<dbReference type="Pfam" id="PF00512">
    <property type="entry name" value="HisKA"/>
    <property type="match status" value="1"/>
</dbReference>
<dbReference type="SUPFAM" id="SSF55874">
    <property type="entry name" value="ATPase domain of HSP90 chaperone/DNA topoisomerase II/histidine kinase"/>
    <property type="match status" value="1"/>
</dbReference>
<evidence type="ECO:0000256" key="8">
    <source>
        <dbReference type="ARBA" id="ARBA00023012"/>
    </source>
</evidence>
<dbReference type="InterPro" id="IPR001789">
    <property type="entry name" value="Sig_transdc_resp-reg_receiver"/>
</dbReference>
<dbReference type="InterPro" id="IPR036890">
    <property type="entry name" value="HATPase_C_sf"/>
</dbReference>
<dbReference type="InterPro" id="IPR011006">
    <property type="entry name" value="CheY-like_superfamily"/>
</dbReference>
<dbReference type="PANTHER" id="PTHR45339">
    <property type="entry name" value="HYBRID SIGNAL TRANSDUCTION HISTIDINE KINASE J"/>
    <property type="match status" value="1"/>
</dbReference>
<protein>
    <recommendedName>
        <fullName evidence="2">histidine kinase</fullName>
        <ecNumber evidence="2">2.7.13.3</ecNumber>
    </recommendedName>
</protein>
<dbReference type="EC" id="2.7.13.3" evidence="2"/>
<dbReference type="SUPFAM" id="SSF52172">
    <property type="entry name" value="CheY-like"/>
    <property type="match status" value="1"/>
</dbReference>
<feature type="domain" description="PAS" evidence="12">
    <location>
        <begin position="400"/>
        <end position="446"/>
    </location>
</feature>
<dbReference type="SMART" id="SM00387">
    <property type="entry name" value="HATPase_c"/>
    <property type="match status" value="1"/>
</dbReference>
<dbReference type="Pfam" id="PF02518">
    <property type="entry name" value="HATPase_c"/>
    <property type="match status" value="1"/>
</dbReference>
<organism evidence="14 15">
    <name type="scientific">Paenibacillus aurantiacus</name>
    <dbReference type="NCBI Taxonomy" id="1936118"/>
    <lineage>
        <taxon>Bacteria</taxon>
        <taxon>Bacillati</taxon>
        <taxon>Bacillota</taxon>
        <taxon>Bacilli</taxon>
        <taxon>Bacillales</taxon>
        <taxon>Paenibacillaceae</taxon>
        <taxon>Paenibacillus</taxon>
    </lineage>
</organism>
<dbReference type="InterPro" id="IPR005467">
    <property type="entry name" value="His_kinase_dom"/>
</dbReference>
<dbReference type="Pfam" id="PF13426">
    <property type="entry name" value="PAS_9"/>
    <property type="match status" value="1"/>
</dbReference>
<feature type="domain" description="PAS" evidence="12">
    <location>
        <begin position="269"/>
        <end position="313"/>
    </location>
</feature>
<dbReference type="Pfam" id="PF08447">
    <property type="entry name" value="PAS_3"/>
    <property type="match status" value="1"/>
</dbReference>
<dbReference type="PROSITE" id="PS50110">
    <property type="entry name" value="RESPONSE_REGULATORY"/>
    <property type="match status" value="1"/>
</dbReference>